<keyword evidence="1" id="KW-0812">Transmembrane</keyword>
<dbReference type="EMBL" id="CP060790">
    <property type="protein sequence ID" value="QNP59950.1"/>
    <property type="molecule type" value="Genomic_DNA"/>
</dbReference>
<dbReference type="Proteomes" id="UP000516057">
    <property type="component" value="Chromosome"/>
</dbReference>
<name>A0A7H0HHD4_9BURK</name>
<protein>
    <submittedName>
        <fullName evidence="2">Uncharacterized protein</fullName>
    </submittedName>
</protein>
<reference evidence="2 3" key="1">
    <citation type="submission" date="2020-08" db="EMBL/GenBank/DDBJ databases">
        <title>Genome sequence of Acidovorax monticola KACC 19171T.</title>
        <authorList>
            <person name="Hyun D.-W."/>
            <person name="Bae J.-W."/>
        </authorList>
    </citation>
    <scope>NUCLEOTIDE SEQUENCE [LARGE SCALE GENOMIC DNA]</scope>
    <source>
        <strain evidence="2 3">KACC 19171</strain>
    </source>
</reference>
<gene>
    <name evidence="2" type="ORF">H9L24_03030</name>
</gene>
<keyword evidence="3" id="KW-1185">Reference proteome</keyword>
<accession>A0A7H0HHD4</accession>
<dbReference type="AlphaFoldDB" id="A0A7H0HHD4"/>
<proteinExistence type="predicted"/>
<feature type="transmembrane region" description="Helical" evidence="1">
    <location>
        <begin position="27"/>
        <end position="50"/>
    </location>
</feature>
<evidence type="ECO:0000313" key="2">
    <source>
        <dbReference type="EMBL" id="QNP59950.1"/>
    </source>
</evidence>
<keyword evidence="1" id="KW-1133">Transmembrane helix</keyword>
<sequence>MTDSASQPDDRDLAILPWPTAKGLRGALQWLGIALLVALALFVITGFLLLPVVPV</sequence>
<evidence type="ECO:0000256" key="1">
    <source>
        <dbReference type="SAM" id="Phobius"/>
    </source>
</evidence>
<evidence type="ECO:0000313" key="3">
    <source>
        <dbReference type="Proteomes" id="UP000516057"/>
    </source>
</evidence>
<organism evidence="2 3">
    <name type="scientific">Paenacidovorax monticola</name>
    <dbReference type="NCBI Taxonomy" id="1926868"/>
    <lineage>
        <taxon>Bacteria</taxon>
        <taxon>Pseudomonadati</taxon>
        <taxon>Pseudomonadota</taxon>
        <taxon>Betaproteobacteria</taxon>
        <taxon>Burkholderiales</taxon>
        <taxon>Comamonadaceae</taxon>
        <taxon>Paenacidovorax</taxon>
    </lineage>
</organism>
<dbReference type="RefSeq" id="WP_187736931.1">
    <property type="nucleotide sequence ID" value="NZ_CP060790.1"/>
</dbReference>
<dbReference type="KEGG" id="amon:H9L24_03030"/>
<keyword evidence="1" id="KW-0472">Membrane</keyword>